<keyword evidence="5" id="KW-0732">Signal</keyword>
<gene>
    <name evidence="14" type="ORF">CURHAP_LOCUS35602</name>
</gene>
<evidence type="ECO:0000256" key="5">
    <source>
        <dbReference type="ARBA" id="ARBA00022729"/>
    </source>
</evidence>
<keyword evidence="2" id="KW-0964">Secreted</keyword>
<keyword evidence="4 12" id="KW-0812">Transmembrane</keyword>
<feature type="transmembrane region" description="Helical" evidence="12">
    <location>
        <begin position="359"/>
        <end position="383"/>
    </location>
</feature>
<feature type="region of interest" description="Disordered" evidence="11">
    <location>
        <begin position="223"/>
        <end position="352"/>
    </location>
</feature>
<dbReference type="PANTHER" id="PTHR46084:SF14">
    <property type="entry name" value="PROTEIN KINASE DOMAIN-CONTAINING PROTEIN"/>
    <property type="match status" value="1"/>
</dbReference>
<evidence type="ECO:0000256" key="2">
    <source>
        <dbReference type="ARBA" id="ARBA00022512"/>
    </source>
</evidence>
<reference evidence="14 15" key="1">
    <citation type="submission" date="2020-05" db="EMBL/GenBank/DDBJ databases">
        <authorList>
            <person name="Campoy J."/>
            <person name="Schneeberger K."/>
            <person name="Spophaly S."/>
        </authorList>
    </citation>
    <scope>NUCLEOTIDE SEQUENCE [LARGE SCALE GENOMIC DNA]</scope>
    <source>
        <strain evidence="14">PruArmRojPasFocal</strain>
    </source>
</reference>
<dbReference type="EMBL" id="CAEKDK010000006">
    <property type="protein sequence ID" value="CAB4282227.1"/>
    <property type="molecule type" value="Genomic_DNA"/>
</dbReference>
<dbReference type="InterPro" id="IPR001245">
    <property type="entry name" value="Ser-Thr/Tyr_kinase_cat_dom"/>
</dbReference>
<dbReference type="Gene3D" id="3.80.10.10">
    <property type="entry name" value="Ribonuclease Inhibitor"/>
    <property type="match status" value="1"/>
</dbReference>
<dbReference type="Proteomes" id="UP000507222">
    <property type="component" value="Unassembled WGS sequence"/>
</dbReference>
<evidence type="ECO:0000313" key="14">
    <source>
        <dbReference type="EMBL" id="CAB4282227.1"/>
    </source>
</evidence>
<keyword evidence="2" id="KW-0134">Cell wall</keyword>
<dbReference type="SUPFAM" id="SSF52058">
    <property type="entry name" value="L domain-like"/>
    <property type="match status" value="1"/>
</dbReference>
<evidence type="ECO:0000256" key="12">
    <source>
        <dbReference type="SAM" id="Phobius"/>
    </source>
</evidence>
<dbReference type="InterPro" id="IPR011009">
    <property type="entry name" value="Kinase-like_dom_sf"/>
</dbReference>
<evidence type="ECO:0000256" key="3">
    <source>
        <dbReference type="ARBA" id="ARBA00022614"/>
    </source>
</evidence>
<dbReference type="PANTHER" id="PTHR46084">
    <property type="entry name" value="PROTEIN MALE DISCOVERER 2"/>
    <property type="match status" value="1"/>
</dbReference>
<keyword evidence="6" id="KW-0677">Repeat</keyword>
<dbReference type="Pfam" id="PF07714">
    <property type="entry name" value="PK_Tyr_Ser-Thr"/>
    <property type="match status" value="1"/>
</dbReference>
<dbReference type="PROSITE" id="PS50011">
    <property type="entry name" value="PROTEIN_KINASE_DOM"/>
    <property type="match status" value="1"/>
</dbReference>
<dbReference type="FunFam" id="3.30.200.20:FF:000489">
    <property type="entry name" value="Inactive receptor-like serine/threonine-protein kinase"/>
    <property type="match status" value="1"/>
</dbReference>
<keyword evidence="3" id="KW-0433">Leucine-rich repeat</keyword>
<dbReference type="Gene3D" id="3.30.200.20">
    <property type="entry name" value="Phosphorylase Kinase, domain 1"/>
    <property type="match status" value="1"/>
</dbReference>
<dbReference type="AlphaFoldDB" id="A0A6J5V303"/>
<keyword evidence="7 12" id="KW-1133">Transmembrane helix</keyword>
<feature type="domain" description="Protein kinase" evidence="13">
    <location>
        <begin position="423"/>
        <end position="689"/>
    </location>
</feature>
<feature type="compositionally biased region" description="Low complexity" evidence="11">
    <location>
        <begin position="266"/>
        <end position="304"/>
    </location>
</feature>
<evidence type="ECO:0000256" key="9">
    <source>
        <dbReference type="ARBA" id="ARBA00038043"/>
    </source>
</evidence>
<feature type="transmembrane region" description="Helical" evidence="12">
    <location>
        <begin position="15"/>
        <end position="33"/>
    </location>
</feature>
<evidence type="ECO:0000313" key="15">
    <source>
        <dbReference type="Proteomes" id="UP000507222"/>
    </source>
</evidence>
<dbReference type="GO" id="GO:0004672">
    <property type="term" value="F:protein kinase activity"/>
    <property type="evidence" value="ECO:0007669"/>
    <property type="project" value="InterPro"/>
</dbReference>
<dbReference type="InterPro" id="IPR000719">
    <property type="entry name" value="Prot_kinase_dom"/>
</dbReference>
<dbReference type="InterPro" id="IPR013210">
    <property type="entry name" value="LRR_N_plant-typ"/>
</dbReference>
<name>A0A6J5V303_PRUAR</name>
<dbReference type="InterPro" id="IPR032675">
    <property type="entry name" value="LRR_dom_sf"/>
</dbReference>
<dbReference type="GO" id="GO:0005524">
    <property type="term" value="F:ATP binding"/>
    <property type="evidence" value="ECO:0007669"/>
    <property type="project" value="InterPro"/>
</dbReference>
<dbReference type="Gene3D" id="1.10.510.10">
    <property type="entry name" value="Transferase(Phosphotransferase) domain 1"/>
    <property type="match status" value="1"/>
</dbReference>
<evidence type="ECO:0000256" key="1">
    <source>
        <dbReference type="ARBA" id="ARBA00004191"/>
    </source>
</evidence>
<evidence type="ECO:0000256" key="4">
    <source>
        <dbReference type="ARBA" id="ARBA00022692"/>
    </source>
</evidence>
<comment type="subcellular location">
    <subcellularLocation>
        <location evidence="10">Endomembrane system</location>
        <topology evidence="10">Single-pass type I membrane protein</topology>
    </subcellularLocation>
    <subcellularLocation>
        <location evidence="1">Secreted</location>
        <location evidence="1">Cell wall</location>
    </subcellularLocation>
</comment>
<evidence type="ECO:0000256" key="6">
    <source>
        <dbReference type="ARBA" id="ARBA00022737"/>
    </source>
</evidence>
<feature type="compositionally biased region" description="Basic and acidic residues" evidence="11">
    <location>
        <begin position="225"/>
        <end position="240"/>
    </location>
</feature>
<evidence type="ECO:0000256" key="7">
    <source>
        <dbReference type="ARBA" id="ARBA00022989"/>
    </source>
</evidence>
<evidence type="ECO:0000259" key="13">
    <source>
        <dbReference type="PROSITE" id="PS50011"/>
    </source>
</evidence>
<dbReference type="Pfam" id="PF08263">
    <property type="entry name" value="LRRNT_2"/>
    <property type="match status" value="1"/>
</dbReference>
<comment type="similarity">
    <text evidence="9">Belongs to the polygalacturonase-inhibiting protein family.</text>
</comment>
<feature type="compositionally biased region" description="Pro residues" evidence="11">
    <location>
        <begin position="252"/>
        <end position="265"/>
    </location>
</feature>
<evidence type="ECO:0000256" key="11">
    <source>
        <dbReference type="SAM" id="MobiDB-lite"/>
    </source>
</evidence>
<proteinExistence type="inferred from homology"/>
<dbReference type="FunFam" id="3.80.10.10:FF:000400">
    <property type="entry name" value="Nuclear pore complex protein NUP107"/>
    <property type="match status" value="1"/>
</dbReference>
<evidence type="ECO:0000256" key="10">
    <source>
        <dbReference type="ARBA" id="ARBA00046288"/>
    </source>
</evidence>
<dbReference type="Pfam" id="PF13855">
    <property type="entry name" value="LRR_8"/>
    <property type="match status" value="1"/>
</dbReference>
<dbReference type="SUPFAM" id="SSF56112">
    <property type="entry name" value="Protein kinase-like (PK-like)"/>
    <property type="match status" value="1"/>
</dbReference>
<dbReference type="InterPro" id="IPR001611">
    <property type="entry name" value="Leu-rich_rpt"/>
</dbReference>
<protein>
    <recommendedName>
        <fullName evidence="13">Protein kinase domain-containing protein</fullName>
    </recommendedName>
</protein>
<keyword evidence="8 12" id="KW-0472">Membrane</keyword>
<organism evidence="14 15">
    <name type="scientific">Prunus armeniaca</name>
    <name type="common">Apricot</name>
    <name type="synonym">Armeniaca vulgaris</name>
    <dbReference type="NCBI Taxonomy" id="36596"/>
    <lineage>
        <taxon>Eukaryota</taxon>
        <taxon>Viridiplantae</taxon>
        <taxon>Streptophyta</taxon>
        <taxon>Embryophyta</taxon>
        <taxon>Tracheophyta</taxon>
        <taxon>Spermatophyta</taxon>
        <taxon>Magnoliopsida</taxon>
        <taxon>eudicotyledons</taxon>
        <taxon>Gunneridae</taxon>
        <taxon>Pentapetalae</taxon>
        <taxon>rosids</taxon>
        <taxon>fabids</taxon>
        <taxon>Rosales</taxon>
        <taxon>Rosaceae</taxon>
        <taxon>Amygdaloideae</taxon>
        <taxon>Amygdaleae</taxon>
        <taxon>Prunus</taxon>
    </lineage>
</organism>
<dbReference type="GO" id="GO:0012505">
    <property type="term" value="C:endomembrane system"/>
    <property type="evidence" value="ECO:0007669"/>
    <property type="project" value="UniProtKB-SubCell"/>
</dbReference>
<sequence>MNRRWRFGGLEEHRMGVVVVMVMVFLLLFHHLLSPCWSLNVEGLALLRFRDRVVRDPYGALSNWNKENGEDDPCSWFGVECSDGKVVILNLKDLCLGGTLAPELGKLAYIKSIILRNNSFSGNIPKEIAELMELEVLDLGYNNFSGPFPSDFSNNPSLTTLLLDNNRFLGCISPQLHELKMLSECQEDRDQLTDATCLTLSMSRSTSWSTAQPEDTAYRRLQQVADEKESSRVRRAKGNERGLLSTSASPSSSPPLNQPSSPSPLPFSVSMPPSLFSSPSSNSPLPSPSSNSPSASPSSSFLTPSPSPLVAPTPASPVPINPPTTISPAPQSNQEPMPSPASSPSQGVKTSSSKSRHRVVMICAGIVGGSLFILMSVIGIILVRSSKVVTVKPWVTGLSGQLQKAFVSGVPKLNRSELEAACEDFSNIIGTFSDGNVYKGTLSSGVEIAVTCITMTSAVDWSKNLEAQFRKKIETLSKVNHKNFVNLIGYCEEEKPFTRMMVFEYAPNGTLFEHLHIKEAEHLDWGMRLRIAMGMAYCLEYMHQLTPPIAQKNLLSSSVYLTEDYAAKISDFTFLNEVTAAKMGSADKKLRENMSADPESNVYSFGVILFEMITGRIPYSLENGSLVDWAAHYMKGDKSLREIVDPTLKSFQEEELGELFQVINDCVHPDPKQRPKMTEITGRLKEITAMGPDGAIPKLSPLWWAELEIMSTEGS</sequence>
<feature type="compositionally biased region" description="Pro residues" evidence="11">
    <location>
        <begin position="305"/>
        <end position="322"/>
    </location>
</feature>
<evidence type="ECO:0000256" key="8">
    <source>
        <dbReference type="ARBA" id="ARBA00023136"/>
    </source>
</evidence>
<accession>A0A6J5V303</accession>
<feature type="compositionally biased region" description="Polar residues" evidence="11">
    <location>
        <begin position="323"/>
        <end position="352"/>
    </location>
</feature>